<comment type="caution">
    <text evidence="1">The sequence shown here is derived from an EMBL/GenBank/DDBJ whole genome shotgun (WGS) entry which is preliminary data.</text>
</comment>
<reference evidence="1 2" key="1">
    <citation type="submission" date="2022-11" db="EMBL/GenBank/DDBJ databases">
        <title>Acinetobacter entericus sp. nov., isolated from the gut of the plastic-eating larvae of the Coleoptera insect Zophobas atratus.</title>
        <authorList>
            <person name="Dong X."/>
            <person name="Yang Y."/>
        </authorList>
    </citation>
    <scope>NUCLEOTIDE SEQUENCE [LARGE SCALE GENOMIC DNA]</scope>
    <source>
        <strain evidence="1 2">BIT-DXN8</strain>
    </source>
</reference>
<name>A0ABT3NES6_9GAMM</name>
<keyword evidence="2" id="KW-1185">Reference proteome</keyword>
<protein>
    <submittedName>
        <fullName evidence="1">Transposase</fullName>
    </submittedName>
</protein>
<evidence type="ECO:0000313" key="2">
    <source>
        <dbReference type="Proteomes" id="UP001209682"/>
    </source>
</evidence>
<dbReference type="Proteomes" id="UP001209682">
    <property type="component" value="Unassembled WGS sequence"/>
</dbReference>
<organism evidence="1 2">
    <name type="scientific">Acinetobacter entericus</name>
    <dbReference type="NCBI Taxonomy" id="2989714"/>
    <lineage>
        <taxon>Bacteria</taxon>
        <taxon>Pseudomonadati</taxon>
        <taxon>Pseudomonadota</taxon>
        <taxon>Gammaproteobacteria</taxon>
        <taxon>Moraxellales</taxon>
        <taxon>Moraxellaceae</taxon>
        <taxon>Acinetobacter</taxon>
    </lineage>
</organism>
<proteinExistence type="predicted"/>
<accession>A0ABT3NES6</accession>
<dbReference type="EMBL" id="JAPEQW010000002">
    <property type="protein sequence ID" value="MCW8038067.1"/>
    <property type="molecule type" value="Genomic_DNA"/>
</dbReference>
<sequence length="75" mass="8412">MNILEILNQWRTAIAVNGDIVQVKVVPLNRKQNTVGGFIWVPVGEEILLESGQTVPMNLDGSSFYIGQNQLFRLK</sequence>
<evidence type="ECO:0000313" key="1">
    <source>
        <dbReference type="EMBL" id="MCW8038067.1"/>
    </source>
</evidence>
<gene>
    <name evidence="1" type="ORF">OKC24_02550</name>
</gene>